<keyword evidence="2" id="KW-1185">Reference proteome</keyword>
<dbReference type="Gene3D" id="3.80.10.10">
    <property type="entry name" value="Ribonuclease Inhibitor"/>
    <property type="match status" value="1"/>
</dbReference>
<reference evidence="1" key="2">
    <citation type="journal article" date="2023" name="Int. J. Mol. Sci.">
        <title>De Novo Assembly and Annotation of 11 Diverse Shrub Willow (Salix) Genomes Reveals Novel Gene Organization in Sex-Linked Regions.</title>
        <authorList>
            <person name="Hyden B."/>
            <person name="Feng K."/>
            <person name="Yates T.B."/>
            <person name="Jawdy S."/>
            <person name="Cereghino C."/>
            <person name="Smart L.B."/>
            <person name="Muchero W."/>
        </authorList>
    </citation>
    <scope>NUCLEOTIDE SEQUENCE</scope>
    <source>
        <tissue evidence="1">Shoot tip</tissue>
    </source>
</reference>
<dbReference type="SUPFAM" id="SSF110849">
    <property type="entry name" value="ParB/Sulfiredoxin"/>
    <property type="match status" value="1"/>
</dbReference>
<dbReference type="InterPro" id="IPR032675">
    <property type="entry name" value="LRR_dom_sf"/>
</dbReference>
<protein>
    <submittedName>
        <fullName evidence="1">Uncharacterized protein</fullName>
    </submittedName>
</protein>
<dbReference type="SUPFAM" id="SSF52047">
    <property type="entry name" value="RNI-like"/>
    <property type="match status" value="1"/>
</dbReference>
<dbReference type="AlphaFoldDB" id="A0A9Q0WCL9"/>
<dbReference type="Proteomes" id="UP001151752">
    <property type="component" value="Chromosome 12"/>
</dbReference>
<sequence>MANFVLRLPATSLRSFSISASSNGAFPGTSSSTQNGGPVILELPLDKIRRPLMRTRANDQNKVKKLMDSIKEIGLQVPELQLYNCGNLEVLPLLGRLPNLEILELERVGVRRLGVGFLGIEVENANINEGEIAKVTAFPKLKRLEIQHLDKLEEWDGIERRVGEEDATTTSIFNIMPQLQQLKILKCPLLRALPDYVLAAPLQLLHVEGANGVVIAAEKKLPSILVEESSVSKHSLLFY</sequence>
<name>A0A9Q0WCL9_9ROSI</name>
<dbReference type="PANTHER" id="PTHR21348:SF2">
    <property type="entry name" value="SULFIREDOXIN-1"/>
    <property type="match status" value="1"/>
</dbReference>
<proteinExistence type="predicted"/>
<dbReference type="InterPro" id="IPR016692">
    <property type="entry name" value="Sulfiredoxin"/>
</dbReference>
<reference evidence="1" key="1">
    <citation type="submission" date="2022-11" db="EMBL/GenBank/DDBJ databases">
        <authorList>
            <person name="Hyden B.L."/>
            <person name="Feng K."/>
            <person name="Yates T."/>
            <person name="Jawdy S."/>
            <person name="Smart L.B."/>
            <person name="Muchero W."/>
        </authorList>
    </citation>
    <scope>NUCLEOTIDE SEQUENCE</scope>
    <source>
        <tissue evidence="1">Shoot tip</tissue>
    </source>
</reference>
<evidence type="ECO:0000313" key="2">
    <source>
        <dbReference type="Proteomes" id="UP001151752"/>
    </source>
</evidence>
<dbReference type="InterPro" id="IPR036086">
    <property type="entry name" value="ParB/Sulfiredoxin_sf"/>
</dbReference>
<dbReference type="GO" id="GO:0034599">
    <property type="term" value="P:cellular response to oxidative stress"/>
    <property type="evidence" value="ECO:0007669"/>
    <property type="project" value="TreeGrafter"/>
</dbReference>
<comment type="caution">
    <text evidence="1">The sequence shown here is derived from an EMBL/GenBank/DDBJ whole genome shotgun (WGS) entry which is preliminary data.</text>
</comment>
<dbReference type="PANTHER" id="PTHR21348">
    <property type="match status" value="1"/>
</dbReference>
<organism evidence="1 2">
    <name type="scientific">Salix koriyanagi</name>
    <dbReference type="NCBI Taxonomy" id="2511006"/>
    <lineage>
        <taxon>Eukaryota</taxon>
        <taxon>Viridiplantae</taxon>
        <taxon>Streptophyta</taxon>
        <taxon>Embryophyta</taxon>
        <taxon>Tracheophyta</taxon>
        <taxon>Spermatophyta</taxon>
        <taxon>Magnoliopsida</taxon>
        <taxon>eudicotyledons</taxon>
        <taxon>Gunneridae</taxon>
        <taxon>Pentapetalae</taxon>
        <taxon>rosids</taxon>
        <taxon>fabids</taxon>
        <taxon>Malpighiales</taxon>
        <taxon>Salicaceae</taxon>
        <taxon>Saliceae</taxon>
        <taxon>Salix</taxon>
    </lineage>
</organism>
<accession>A0A9Q0WCL9</accession>
<dbReference type="GO" id="GO:0032542">
    <property type="term" value="F:sulfiredoxin activity"/>
    <property type="evidence" value="ECO:0007669"/>
    <property type="project" value="InterPro"/>
</dbReference>
<gene>
    <name evidence="1" type="ORF">OIU74_023417</name>
</gene>
<dbReference type="GO" id="GO:0005737">
    <property type="term" value="C:cytoplasm"/>
    <property type="evidence" value="ECO:0007669"/>
    <property type="project" value="TreeGrafter"/>
</dbReference>
<dbReference type="EMBL" id="JAPFFM010000004">
    <property type="protein sequence ID" value="KAJ6764527.1"/>
    <property type="molecule type" value="Genomic_DNA"/>
</dbReference>
<evidence type="ECO:0000313" key="1">
    <source>
        <dbReference type="EMBL" id="KAJ6764527.1"/>
    </source>
</evidence>